<dbReference type="Pfam" id="PF03141">
    <property type="entry name" value="Methyltransf_29"/>
    <property type="match status" value="1"/>
</dbReference>
<evidence type="ECO:0000313" key="5">
    <source>
        <dbReference type="EMBL" id="KAK7250656.1"/>
    </source>
</evidence>
<dbReference type="AlphaFoldDB" id="A0AAN9HQK6"/>
<keyword evidence="1" id="KW-0489">Methyltransferase</keyword>
<evidence type="ECO:0000256" key="4">
    <source>
        <dbReference type="SAM" id="Phobius"/>
    </source>
</evidence>
<keyword evidence="4" id="KW-0472">Membrane</keyword>
<evidence type="ECO:0000313" key="6">
    <source>
        <dbReference type="Proteomes" id="UP001372338"/>
    </source>
</evidence>
<dbReference type="Proteomes" id="UP001372338">
    <property type="component" value="Unassembled WGS sequence"/>
</dbReference>
<accession>A0AAN9HQK6</accession>
<feature type="transmembrane region" description="Helical" evidence="4">
    <location>
        <begin position="40"/>
        <end position="57"/>
    </location>
</feature>
<dbReference type="InterPro" id="IPR004159">
    <property type="entry name" value="Put_SAM_MeTrfase"/>
</dbReference>
<protein>
    <submittedName>
        <fullName evidence="5">Uncharacterized protein</fullName>
    </submittedName>
</protein>
<sequence>MSTYPRTYDLIHADSVFSLYSGRFLTANRSSYICHSLGKLFFFLGAGQTIVLGFYYMELNSFNWGMILGWNTINWTSYMHGVLPDVPFVGLTAIATENFQEDLKKELGREPTDAELAEATNNVRVKKAIQIGRAARNKLIKILLLSRSLSLKRGGEFIGALLIFFEMIKSYIKESLNNLGGYMLQHNLRVVLFVFGYLHMPDPFTKVVTPIILSDSRDDDLLPFLPETNPLSDSVVSAPAEVVDNQPNSLALDDNQPSVSLSPVLVQPAPKLVELAPKPVMNQLRRSSKHHIPPQYFSQYKCNSVLYSITNHLSYYHLSQNYRNFVFQVHEPKLTELRPD</sequence>
<keyword evidence="6" id="KW-1185">Reference proteome</keyword>
<gene>
    <name evidence="5" type="ORF">RIF29_33219</name>
</gene>
<reference evidence="5 6" key="1">
    <citation type="submission" date="2024-01" db="EMBL/GenBank/DDBJ databases">
        <title>The genomes of 5 underutilized Papilionoideae crops provide insights into root nodulation and disease resistanc.</title>
        <authorList>
            <person name="Yuan L."/>
        </authorList>
    </citation>
    <scope>NUCLEOTIDE SEQUENCE [LARGE SCALE GENOMIC DNA]</scope>
    <source>
        <strain evidence="5">ZHUSHIDOU_FW_LH</strain>
        <tissue evidence="5">Leaf</tissue>
    </source>
</reference>
<comment type="caution">
    <text evidence="5">The sequence shown here is derived from an EMBL/GenBank/DDBJ whole genome shotgun (WGS) entry which is preliminary data.</text>
</comment>
<evidence type="ECO:0000256" key="3">
    <source>
        <dbReference type="ARBA" id="ARBA00023180"/>
    </source>
</evidence>
<proteinExistence type="predicted"/>
<keyword evidence="4" id="KW-1133">Transmembrane helix</keyword>
<organism evidence="5 6">
    <name type="scientific">Crotalaria pallida</name>
    <name type="common">Smooth rattlebox</name>
    <name type="synonym">Crotalaria striata</name>
    <dbReference type="NCBI Taxonomy" id="3830"/>
    <lineage>
        <taxon>Eukaryota</taxon>
        <taxon>Viridiplantae</taxon>
        <taxon>Streptophyta</taxon>
        <taxon>Embryophyta</taxon>
        <taxon>Tracheophyta</taxon>
        <taxon>Spermatophyta</taxon>
        <taxon>Magnoliopsida</taxon>
        <taxon>eudicotyledons</taxon>
        <taxon>Gunneridae</taxon>
        <taxon>Pentapetalae</taxon>
        <taxon>rosids</taxon>
        <taxon>fabids</taxon>
        <taxon>Fabales</taxon>
        <taxon>Fabaceae</taxon>
        <taxon>Papilionoideae</taxon>
        <taxon>50 kb inversion clade</taxon>
        <taxon>genistoids sensu lato</taxon>
        <taxon>core genistoids</taxon>
        <taxon>Crotalarieae</taxon>
        <taxon>Crotalaria</taxon>
    </lineage>
</organism>
<name>A0AAN9HQK6_CROPI</name>
<keyword evidence="3" id="KW-0325">Glycoprotein</keyword>
<keyword evidence="4" id="KW-0812">Transmembrane</keyword>
<evidence type="ECO:0000256" key="1">
    <source>
        <dbReference type="ARBA" id="ARBA00022603"/>
    </source>
</evidence>
<dbReference type="GO" id="GO:0032259">
    <property type="term" value="P:methylation"/>
    <property type="evidence" value="ECO:0007669"/>
    <property type="project" value="UniProtKB-KW"/>
</dbReference>
<keyword evidence="2" id="KW-0808">Transferase</keyword>
<dbReference type="GO" id="GO:0008168">
    <property type="term" value="F:methyltransferase activity"/>
    <property type="evidence" value="ECO:0007669"/>
    <property type="project" value="UniProtKB-KW"/>
</dbReference>
<dbReference type="EMBL" id="JAYWIO010000007">
    <property type="protein sequence ID" value="KAK7250656.1"/>
    <property type="molecule type" value="Genomic_DNA"/>
</dbReference>
<evidence type="ECO:0000256" key="2">
    <source>
        <dbReference type="ARBA" id="ARBA00022679"/>
    </source>
</evidence>